<evidence type="ECO:0000313" key="2">
    <source>
        <dbReference type="Proteomes" id="UP000276133"/>
    </source>
</evidence>
<dbReference type="Proteomes" id="UP000276133">
    <property type="component" value="Unassembled WGS sequence"/>
</dbReference>
<reference evidence="1 2" key="1">
    <citation type="journal article" date="2018" name="Sci. Rep.">
        <title>Genomic signatures of local adaptation to the degree of environmental predictability in rotifers.</title>
        <authorList>
            <person name="Franch-Gras L."/>
            <person name="Hahn C."/>
            <person name="Garcia-Roger E.M."/>
            <person name="Carmona M.J."/>
            <person name="Serra M."/>
            <person name="Gomez A."/>
        </authorList>
    </citation>
    <scope>NUCLEOTIDE SEQUENCE [LARGE SCALE GENOMIC DNA]</scope>
    <source>
        <strain evidence="1">HYR1</strain>
    </source>
</reference>
<sequence>MAPHHSLAKYAQRNLRHQPQRFVNARVCQVKKLFVRQQHQVLLHTLAQLRIDPRLHISVHAHVQNKRVDSVDYAIDARKNQLCQHISNLHSAEHGSVQIEQRQHQVNQGAQTNVVGLGARDGVARLAFSFEQNLIEQLPSARHSALSAELSNKLASGLIFMSAVYRVAITSLLIESSCLICCMRSGVVDELFELIDLVLFGVGLQLQKYVGPFVHEHNLCYVLAVVQLFHVGEEFVKGSAHLQPLEIGLGEDEVAGVAGGQLNEEASGPTGQLDCLRVEHLAYGLAAVEHDHGAAKDFDGERVAVVLAQSGQTQMNRLFFEIEIVAEKEPAWHQRRHRALLVLPLAFLLSFSMLP</sequence>
<accession>A0A3M7SCM5</accession>
<dbReference type="AlphaFoldDB" id="A0A3M7SCM5"/>
<comment type="caution">
    <text evidence="1">The sequence shown here is derived from an EMBL/GenBank/DDBJ whole genome shotgun (WGS) entry which is preliminary data.</text>
</comment>
<evidence type="ECO:0000313" key="1">
    <source>
        <dbReference type="EMBL" id="RNA33270.1"/>
    </source>
</evidence>
<protein>
    <submittedName>
        <fullName evidence="1">Uncharacterized protein</fullName>
    </submittedName>
</protein>
<keyword evidence="2" id="KW-1185">Reference proteome</keyword>
<dbReference type="EMBL" id="REGN01001662">
    <property type="protein sequence ID" value="RNA33270.1"/>
    <property type="molecule type" value="Genomic_DNA"/>
</dbReference>
<gene>
    <name evidence="1" type="ORF">BpHYR1_014932</name>
</gene>
<proteinExistence type="predicted"/>
<name>A0A3M7SCM5_BRAPC</name>
<organism evidence="1 2">
    <name type="scientific">Brachionus plicatilis</name>
    <name type="common">Marine rotifer</name>
    <name type="synonym">Brachionus muelleri</name>
    <dbReference type="NCBI Taxonomy" id="10195"/>
    <lineage>
        <taxon>Eukaryota</taxon>
        <taxon>Metazoa</taxon>
        <taxon>Spiralia</taxon>
        <taxon>Gnathifera</taxon>
        <taxon>Rotifera</taxon>
        <taxon>Eurotatoria</taxon>
        <taxon>Monogononta</taxon>
        <taxon>Pseudotrocha</taxon>
        <taxon>Ploima</taxon>
        <taxon>Brachionidae</taxon>
        <taxon>Brachionus</taxon>
    </lineage>
</organism>